<reference evidence="2 3" key="1">
    <citation type="submission" date="2020-09" db="EMBL/GenBank/DDBJ databases">
        <title>De no assembly of potato wild relative species, Solanum commersonii.</title>
        <authorList>
            <person name="Cho K."/>
        </authorList>
    </citation>
    <scope>NUCLEOTIDE SEQUENCE [LARGE SCALE GENOMIC DNA]</scope>
    <source>
        <strain evidence="2">LZ3.2</strain>
        <tissue evidence="2">Leaf</tissue>
    </source>
</reference>
<comment type="caution">
    <text evidence="2">The sequence shown here is derived from an EMBL/GenBank/DDBJ whole genome shotgun (WGS) entry which is preliminary data.</text>
</comment>
<dbReference type="AlphaFoldDB" id="A0A9J6A7E6"/>
<name>A0A9J6A7E6_SOLCO</name>
<evidence type="ECO:0000313" key="2">
    <source>
        <dbReference type="EMBL" id="KAG5620211.1"/>
    </source>
</evidence>
<evidence type="ECO:0000256" key="1">
    <source>
        <dbReference type="SAM" id="Phobius"/>
    </source>
</evidence>
<keyword evidence="3" id="KW-1185">Reference proteome</keyword>
<sequence>MESVGPKGQIGVFSIHGFLVIQNSGLFLAKIFHGRLLRFINGVSWSRMENRRIFKFKRALKQEKLDFSNFYLVPRGKRECFQDQMSRKVGKSRFCQFSLAIVKGFLVIRNSRFFWLKIFIDVH</sequence>
<organism evidence="2 3">
    <name type="scientific">Solanum commersonii</name>
    <name type="common">Commerson's wild potato</name>
    <name type="synonym">Commerson's nightshade</name>
    <dbReference type="NCBI Taxonomy" id="4109"/>
    <lineage>
        <taxon>Eukaryota</taxon>
        <taxon>Viridiplantae</taxon>
        <taxon>Streptophyta</taxon>
        <taxon>Embryophyta</taxon>
        <taxon>Tracheophyta</taxon>
        <taxon>Spermatophyta</taxon>
        <taxon>Magnoliopsida</taxon>
        <taxon>eudicotyledons</taxon>
        <taxon>Gunneridae</taxon>
        <taxon>Pentapetalae</taxon>
        <taxon>asterids</taxon>
        <taxon>lamiids</taxon>
        <taxon>Solanales</taxon>
        <taxon>Solanaceae</taxon>
        <taxon>Solanoideae</taxon>
        <taxon>Solaneae</taxon>
        <taxon>Solanum</taxon>
    </lineage>
</organism>
<gene>
    <name evidence="2" type="ORF">H5410_005429</name>
</gene>
<dbReference type="EMBL" id="JACXVP010000002">
    <property type="protein sequence ID" value="KAG5620211.1"/>
    <property type="molecule type" value="Genomic_DNA"/>
</dbReference>
<protein>
    <submittedName>
        <fullName evidence="2">Uncharacterized protein</fullName>
    </submittedName>
</protein>
<dbReference type="Proteomes" id="UP000824120">
    <property type="component" value="Chromosome 2"/>
</dbReference>
<accession>A0A9J6A7E6</accession>
<proteinExistence type="predicted"/>
<keyword evidence="1" id="KW-1133">Transmembrane helix</keyword>
<evidence type="ECO:0000313" key="3">
    <source>
        <dbReference type="Proteomes" id="UP000824120"/>
    </source>
</evidence>
<feature type="transmembrane region" description="Helical" evidence="1">
    <location>
        <begin position="12"/>
        <end position="32"/>
    </location>
</feature>
<keyword evidence="1" id="KW-0472">Membrane</keyword>
<keyword evidence="1" id="KW-0812">Transmembrane</keyword>